<dbReference type="EMBL" id="BDIP01003761">
    <property type="protein sequence ID" value="GIQ88093.1"/>
    <property type="molecule type" value="Genomic_DNA"/>
</dbReference>
<evidence type="ECO:0000313" key="1">
    <source>
        <dbReference type="EMBL" id="GIQ88093.1"/>
    </source>
</evidence>
<dbReference type="Gene3D" id="3.30.1380.20">
    <property type="entry name" value="Trafficking protein particle complex subunit 3"/>
    <property type="match status" value="1"/>
</dbReference>
<gene>
    <name evidence="1" type="ORF">KIPB_010265</name>
</gene>
<reference evidence="1 2" key="1">
    <citation type="journal article" date="2018" name="PLoS ONE">
        <title>The draft genome of Kipferlia bialata reveals reductive genome evolution in fornicate parasites.</title>
        <authorList>
            <person name="Tanifuji G."/>
            <person name="Takabayashi S."/>
            <person name="Kume K."/>
            <person name="Takagi M."/>
            <person name="Nakayama T."/>
            <person name="Kamikawa R."/>
            <person name="Inagaki Y."/>
            <person name="Hashimoto T."/>
        </authorList>
    </citation>
    <scope>NUCLEOTIDE SEQUENCE [LARGE SCALE GENOMIC DNA]</scope>
    <source>
        <strain evidence="1">NY0173</strain>
    </source>
</reference>
<dbReference type="Proteomes" id="UP000265618">
    <property type="component" value="Unassembled WGS sequence"/>
</dbReference>
<evidence type="ECO:0000313" key="2">
    <source>
        <dbReference type="Proteomes" id="UP000265618"/>
    </source>
</evidence>
<organism evidence="1 2">
    <name type="scientific">Kipferlia bialata</name>
    <dbReference type="NCBI Taxonomy" id="797122"/>
    <lineage>
        <taxon>Eukaryota</taxon>
        <taxon>Metamonada</taxon>
        <taxon>Carpediemonas-like organisms</taxon>
        <taxon>Kipferlia</taxon>
    </lineage>
</organism>
<proteinExistence type="predicted"/>
<dbReference type="SUPFAM" id="SSF111126">
    <property type="entry name" value="Ligand-binding domain in the NO signalling and Golgi transport"/>
    <property type="match status" value="1"/>
</dbReference>
<name>A0A9K3GM82_9EUKA</name>
<feature type="non-terminal residue" evidence="1">
    <location>
        <position position="1"/>
    </location>
</feature>
<sequence>MAAFPVGGLLPSSFRHMCTEMIRYMNESEDTRASTEALHSLGRRVGGRLIERLSLSQHPSVFPYDK</sequence>
<dbReference type="AlphaFoldDB" id="A0A9K3GM82"/>
<accession>A0A9K3GM82</accession>
<dbReference type="InterPro" id="IPR024096">
    <property type="entry name" value="NO_sig/Golgi_transp_ligand-bd"/>
</dbReference>
<keyword evidence="2" id="KW-1185">Reference proteome</keyword>
<protein>
    <submittedName>
        <fullName evidence="1">Transport protein particle (TRAPP) component</fullName>
    </submittedName>
</protein>
<comment type="caution">
    <text evidence="1">The sequence shown here is derived from an EMBL/GenBank/DDBJ whole genome shotgun (WGS) entry which is preliminary data.</text>
</comment>